<evidence type="ECO:0000313" key="1">
    <source>
        <dbReference type="EMBL" id="JAH43211.1"/>
    </source>
</evidence>
<sequence>MNDSIEMVTLIRQCYNDFYAECIPSQCVGTYSNYSVVPVQLFCIFPCLVFGYSRPCFTESAG</sequence>
<dbReference type="AlphaFoldDB" id="A0A0E9SPG4"/>
<accession>A0A0E9SPG4</accession>
<proteinExistence type="predicted"/>
<organism evidence="1">
    <name type="scientific">Anguilla anguilla</name>
    <name type="common">European freshwater eel</name>
    <name type="synonym">Muraena anguilla</name>
    <dbReference type="NCBI Taxonomy" id="7936"/>
    <lineage>
        <taxon>Eukaryota</taxon>
        <taxon>Metazoa</taxon>
        <taxon>Chordata</taxon>
        <taxon>Craniata</taxon>
        <taxon>Vertebrata</taxon>
        <taxon>Euteleostomi</taxon>
        <taxon>Actinopterygii</taxon>
        <taxon>Neopterygii</taxon>
        <taxon>Teleostei</taxon>
        <taxon>Anguilliformes</taxon>
        <taxon>Anguillidae</taxon>
        <taxon>Anguilla</taxon>
    </lineage>
</organism>
<reference evidence="1" key="1">
    <citation type="submission" date="2014-11" db="EMBL/GenBank/DDBJ databases">
        <authorList>
            <person name="Amaro Gonzalez C."/>
        </authorList>
    </citation>
    <scope>NUCLEOTIDE SEQUENCE</scope>
</reference>
<reference evidence="1" key="2">
    <citation type="journal article" date="2015" name="Fish Shellfish Immunol.">
        <title>Early steps in the European eel (Anguilla anguilla)-Vibrio vulnificus interaction in the gills: Role of the RtxA13 toxin.</title>
        <authorList>
            <person name="Callol A."/>
            <person name="Pajuelo D."/>
            <person name="Ebbesson L."/>
            <person name="Teles M."/>
            <person name="MacKenzie S."/>
            <person name="Amaro C."/>
        </authorList>
    </citation>
    <scope>NUCLEOTIDE SEQUENCE</scope>
</reference>
<dbReference type="EMBL" id="GBXM01065366">
    <property type="protein sequence ID" value="JAH43211.1"/>
    <property type="molecule type" value="Transcribed_RNA"/>
</dbReference>
<protein>
    <submittedName>
        <fullName evidence="1">Uncharacterized protein</fullName>
    </submittedName>
</protein>
<name>A0A0E9SPG4_ANGAN</name>